<protein>
    <submittedName>
        <fullName evidence="2">Uncharacterized protein</fullName>
    </submittedName>
</protein>
<sequence>MVDARSLQNYSYEELFCNQVKVARELRNSESTPPPPKPNGKIHWVPPSRRSVPPPPPPSNYS</sequence>
<evidence type="ECO:0000313" key="2">
    <source>
        <dbReference type="EMBL" id="KAG5608752.1"/>
    </source>
</evidence>
<feature type="region of interest" description="Disordered" evidence="1">
    <location>
        <begin position="25"/>
        <end position="62"/>
    </location>
</feature>
<gene>
    <name evidence="2" type="ORF">H5410_020033</name>
</gene>
<feature type="compositionally biased region" description="Pro residues" evidence="1">
    <location>
        <begin position="52"/>
        <end position="62"/>
    </location>
</feature>
<reference evidence="2 3" key="1">
    <citation type="submission" date="2020-09" db="EMBL/GenBank/DDBJ databases">
        <title>De no assembly of potato wild relative species, Solanum commersonii.</title>
        <authorList>
            <person name="Cho K."/>
        </authorList>
    </citation>
    <scope>NUCLEOTIDE SEQUENCE [LARGE SCALE GENOMIC DNA]</scope>
    <source>
        <strain evidence="2">LZ3.2</strain>
        <tissue evidence="2">Leaf</tissue>
    </source>
</reference>
<evidence type="ECO:0000313" key="3">
    <source>
        <dbReference type="Proteomes" id="UP000824120"/>
    </source>
</evidence>
<comment type="caution">
    <text evidence="2">The sequence shown here is derived from an EMBL/GenBank/DDBJ whole genome shotgun (WGS) entry which is preliminary data.</text>
</comment>
<proteinExistence type="predicted"/>
<dbReference type="Proteomes" id="UP000824120">
    <property type="component" value="Chromosome 4"/>
</dbReference>
<evidence type="ECO:0000256" key="1">
    <source>
        <dbReference type="SAM" id="MobiDB-lite"/>
    </source>
</evidence>
<organism evidence="2 3">
    <name type="scientific">Solanum commersonii</name>
    <name type="common">Commerson's wild potato</name>
    <name type="synonym">Commerson's nightshade</name>
    <dbReference type="NCBI Taxonomy" id="4109"/>
    <lineage>
        <taxon>Eukaryota</taxon>
        <taxon>Viridiplantae</taxon>
        <taxon>Streptophyta</taxon>
        <taxon>Embryophyta</taxon>
        <taxon>Tracheophyta</taxon>
        <taxon>Spermatophyta</taxon>
        <taxon>Magnoliopsida</taxon>
        <taxon>eudicotyledons</taxon>
        <taxon>Gunneridae</taxon>
        <taxon>Pentapetalae</taxon>
        <taxon>asterids</taxon>
        <taxon>lamiids</taxon>
        <taxon>Solanales</taxon>
        <taxon>Solanaceae</taxon>
        <taxon>Solanoideae</taxon>
        <taxon>Solaneae</taxon>
        <taxon>Solanum</taxon>
    </lineage>
</organism>
<dbReference type="EMBL" id="JACXVP010000004">
    <property type="protein sequence ID" value="KAG5608752.1"/>
    <property type="molecule type" value="Genomic_DNA"/>
</dbReference>
<name>A0A9J5ZA10_SOLCO</name>
<dbReference type="AlphaFoldDB" id="A0A9J5ZA10"/>
<accession>A0A9J5ZA10</accession>
<keyword evidence="3" id="KW-1185">Reference proteome</keyword>